<evidence type="ECO:0000313" key="6">
    <source>
        <dbReference type="Proteomes" id="UP000316726"/>
    </source>
</evidence>
<feature type="domain" description="PB1" evidence="4">
    <location>
        <begin position="183"/>
        <end position="259"/>
    </location>
</feature>
<keyword evidence="6" id="KW-1185">Reference proteome</keyword>
<organism evidence="5 6">
    <name type="scientific">Chloropicon primus</name>
    <dbReference type="NCBI Taxonomy" id="1764295"/>
    <lineage>
        <taxon>Eukaryota</taxon>
        <taxon>Viridiplantae</taxon>
        <taxon>Chlorophyta</taxon>
        <taxon>Chloropicophyceae</taxon>
        <taxon>Chloropicales</taxon>
        <taxon>Chloropicaceae</taxon>
        <taxon>Chloropicon</taxon>
    </lineage>
</organism>
<evidence type="ECO:0000256" key="3">
    <source>
        <dbReference type="SAM" id="MobiDB-lite"/>
    </source>
</evidence>
<feature type="region of interest" description="Disordered" evidence="3">
    <location>
        <begin position="1"/>
        <end position="26"/>
    </location>
</feature>
<evidence type="ECO:0000313" key="5">
    <source>
        <dbReference type="EMBL" id="QDZ19560.1"/>
    </source>
</evidence>
<keyword evidence="2" id="KW-0175">Coiled coil</keyword>
<dbReference type="EMBL" id="CP031036">
    <property type="protein sequence ID" value="QDZ19560.1"/>
    <property type="molecule type" value="Genomic_DNA"/>
</dbReference>
<dbReference type="Pfam" id="PF00564">
    <property type="entry name" value="PB1"/>
    <property type="match status" value="1"/>
</dbReference>
<dbReference type="STRING" id="1764295.A0A5B8MJJ2"/>
<dbReference type="InterPro" id="IPR000270">
    <property type="entry name" value="PB1_dom"/>
</dbReference>
<evidence type="ECO:0000256" key="2">
    <source>
        <dbReference type="SAM" id="Coils"/>
    </source>
</evidence>
<dbReference type="InterPro" id="IPR011990">
    <property type="entry name" value="TPR-like_helical_dom_sf"/>
</dbReference>
<protein>
    <recommendedName>
        <fullName evidence="4">PB1 domain-containing protein</fullName>
    </recommendedName>
</protein>
<dbReference type="OrthoDB" id="2942533at2759"/>
<dbReference type="SMART" id="SM00028">
    <property type="entry name" value="TPR"/>
    <property type="match status" value="3"/>
</dbReference>
<dbReference type="SMART" id="SM00666">
    <property type="entry name" value="PB1"/>
    <property type="match status" value="1"/>
</dbReference>
<accession>A0A5B8MJJ2</accession>
<dbReference type="CDD" id="cd05992">
    <property type="entry name" value="PB1"/>
    <property type="match status" value="1"/>
</dbReference>
<dbReference type="PANTHER" id="PTHR46183:SF8">
    <property type="entry name" value="PROTEIN CLMP1"/>
    <property type="match status" value="1"/>
</dbReference>
<dbReference type="Proteomes" id="UP000316726">
    <property type="component" value="Chromosome 3"/>
</dbReference>
<gene>
    <name evidence="5" type="ORF">A3770_03p20780</name>
</gene>
<dbReference type="AlphaFoldDB" id="A0A5B8MJJ2"/>
<evidence type="ECO:0000259" key="4">
    <source>
        <dbReference type="SMART" id="SM00666"/>
    </source>
</evidence>
<dbReference type="SUPFAM" id="SSF54277">
    <property type="entry name" value="CAD &amp; PB1 domains"/>
    <property type="match status" value="1"/>
</dbReference>
<name>A0A5B8MJJ2_9CHLO</name>
<reference evidence="5 6" key="1">
    <citation type="submission" date="2018-07" db="EMBL/GenBank/DDBJ databases">
        <title>The complete nuclear genome of the prasinophyte Chloropicon primus (CCMP1205).</title>
        <authorList>
            <person name="Pombert J.-F."/>
            <person name="Otis C."/>
            <person name="Turmel M."/>
            <person name="Lemieux C."/>
        </authorList>
    </citation>
    <scope>NUCLEOTIDE SEQUENCE [LARGE SCALE GENOMIC DNA]</scope>
    <source>
        <strain evidence="5 6">CCMP1205</strain>
    </source>
</reference>
<proteinExistence type="predicted"/>
<dbReference type="PANTHER" id="PTHR46183">
    <property type="entry name" value="PROTEIN CLMP1"/>
    <property type="match status" value="1"/>
</dbReference>
<dbReference type="InterPro" id="IPR044517">
    <property type="entry name" value="PHOX1-4"/>
</dbReference>
<feature type="coiled-coil region" evidence="2">
    <location>
        <begin position="391"/>
        <end position="418"/>
    </location>
</feature>
<dbReference type="SUPFAM" id="SSF48452">
    <property type="entry name" value="TPR-like"/>
    <property type="match status" value="1"/>
</dbReference>
<dbReference type="InterPro" id="IPR019734">
    <property type="entry name" value="TPR_rpt"/>
</dbReference>
<keyword evidence="1" id="KW-0677">Repeat</keyword>
<dbReference type="Gene3D" id="3.10.20.90">
    <property type="entry name" value="Phosphatidylinositol 3-kinase Catalytic Subunit, Chain A, domain 1"/>
    <property type="match status" value="1"/>
</dbReference>
<sequence length="575" mass="64073">MGRSKGKGGGRGQGSTARVVSKQHAEDDKMFLRRSREIMREGNSHLQHGRLEHAKLSFEKALQLCKGNSKEASQLHSSLGTICLLQHNFEGAVKECTLALEIEPYAIQTRHRRARAYELNGNLIQALADVRWLVKLHSQAPKVQQPFVALERKLVEQLRTASAAHKVAQLELQEKRSGDAAETVGIKLDRGGDVRLVEVSSRMNYAELKAVALEKFQGLANFNVKVKDGDGDEITLQSREDVRAALKLAKTPKFFVSEVEEADVVAPLDSELEETRVAPNLMEGITESSQQAAEPEKPEEEVYELDDWMIDFAELFKEHLGIDIDTPLDLSKLAWEKCAEALDSAVQNSKSEALLRQAANKFEEVILTALVNLGNVYMCIARKYIDAKTDEDDAVEEIKKADKELDSAKGMYKTALERKGDFADAVLSLGQLEFEKGKISTSFGVPEGHKYYSAHAEGYFLDSIEFFKQSLSLLDESGPSEEEAKGGKDGGEKSEASLKAQAQVMWGNALYELSQCFATAKKDWKPTLTQAVDKFKEAKCRSEEVRSALDMHCEKIDAEDVKVYMKDFVDEEEAK</sequence>
<dbReference type="Gene3D" id="1.25.40.10">
    <property type="entry name" value="Tetratricopeptide repeat domain"/>
    <property type="match status" value="2"/>
</dbReference>
<evidence type="ECO:0000256" key="1">
    <source>
        <dbReference type="ARBA" id="ARBA00022737"/>
    </source>
</evidence>